<evidence type="ECO:0000313" key="3">
    <source>
        <dbReference type="Proteomes" id="UP000273405"/>
    </source>
</evidence>
<sequence>MEPTNTPRESQVRTPRIDATHPLREPRLSTAADIEHHSGYKAVEAPRRPAWWGVDRDLSRRPGVPMMRTPEPWPNARMDMERMDPASSAVFKHGRPNREWPPVFGTACPPKGLSGLIRKWAATMPDHKPQFWLRRVRLPPLPTTLIPLCDGSGAPARRT</sequence>
<dbReference type="AlphaFoldDB" id="A0A3A8NFV9"/>
<keyword evidence="3" id="KW-1185">Reference proteome</keyword>
<accession>A0A3A8NFV9</accession>
<dbReference type="Proteomes" id="UP000273405">
    <property type="component" value="Unassembled WGS sequence"/>
</dbReference>
<feature type="region of interest" description="Disordered" evidence="1">
    <location>
        <begin position="1"/>
        <end position="35"/>
    </location>
</feature>
<feature type="compositionally biased region" description="Polar residues" evidence="1">
    <location>
        <begin position="1"/>
        <end position="13"/>
    </location>
</feature>
<dbReference type="EMBL" id="RAWG01000077">
    <property type="protein sequence ID" value="RKH42883.1"/>
    <property type="molecule type" value="Genomic_DNA"/>
</dbReference>
<feature type="region of interest" description="Disordered" evidence="1">
    <location>
        <begin position="55"/>
        <end position="79"/>
    </location>
</feature>
<name>A0A3A8NFV9_9BACT</name>
<proteinExistence type="predicted"/>
<dbReference type="OrthoDB" id="6021991at2"/>
<evidence type="ECO:0000256" key="1">
    <source>
        <dbReference type="SAM" id="MobiDB-lite"/>
    </source>
</evidence>
<gene>
    <name evidence="2" type="ORF">D7X12_14660</name>
</gene>
<feature type="compositionally biased region" description="Basic and acidic residues" evidence="1">
    <location>
        <begin position="15"/>
        <end position="35"/>
    </location>
</feature>
<reference evidence="3" key="1">
    <citation type="submission" date="2018-09" db="EMBL/GenBank/DDBJ databases">
        <authorList>
            <person name="Livingstone P.G."/>
            <person name="Whitworth D.E."/>
        </authorList>
    </citation>
    <scope>NUCLEOTIDE SEQUENCE [LARGE SCALE GENOMIC DNA]</scope>
    <source>
        <strain evidence="3">CA040B</strain>
    </source>
</reference>
<organism evidence="2 3">
    <name type="scientific">Corallococcus sicarius</name>
    <dbReference type="NCBI Taxonomy" id="2316726"/>
    <lineage>
        <taxon>Bacteria</taxon>
        <taxon>Pseudomonadati</taxon>
        <taxon>Myxococcota</taxon>
        <taxon>Myxococcia</taxon>
        <taxon>Myxococcales</taxon>
        <taxon>Cystobacterineae</taxon>
        <taxon>Myxococcaceae</taxon>
        <taxon>Corallococcus</taxon>
    </lineage>
</organism>
<dbReference type="RefSeq" id="WP_120625895.1">
    <property type="nucleotide sequence ID" value="NZ_RAWG01000077.1"/>
</dbReference>
<evidence type="ECO:0000313" key="2">
    <source>
        <dbReference type="EMBL" id="RKH42883.1"/>
    </source>
</evidence>
<comment type="caution">
    <text evidence="2">The sequence shown here is derived from an EMBL/GenBank/DDBJ whole genome shotgun (WGS) entry which is preliminary data.</text>
</comment>
<protein>
    <submittedName>
        <fullName evidence="2">Uncharacterized protein</fullName>
    </submittedName>
</protein>